<dbReference type="SUPFAM" id="SSF53067">
    <property type="entry name" value="Actin-like ATPase domain"/>
    <property type="match status" value="1"/>
</dbReference>
<dbReference type="EMBL" id="QZCW01000001">
    <property type="protein sequence ID" value="MCW5320058.1"/>
    <property type="molecule type" value="Genomic_DNA"/>
</dbReference>
<evidence type="ECO:0000313" key="2">
    <source>
        <dbReference type="EMBL" id="MCW5320058.1"/>
    </source>
</evidence>
<gene>
    <name evidence="2" type="ORF">D5039_02350</name>
</gene>
<comment type="caution">
    <text evidence="2">The sequence shown here is derived from an EMBL/GenBank/DDBJ whole genome shotgun (WGS) entry which is preliminary data.</text>
</comment>
<protein>
    <submittedName>
        <fullName evidence="2">ROK family protein</fullName>
    </submittedName>
</protein>
<evidence type="ECO:0000313" key="3">
    <source>
        <dbReference type="Proteomes" id="UP001208935"/>
    </source>
</evidence>
<dbReference type="PANTHER" id="PTHR18964">
    <property type="entry name" value="ROK (REPRESSOR, ORF, KINASE) FAMILY"/>
    <property type="match status" value="1"/>
</dbReference>
<evidence type="ECO:0000256" key="1">
    <source>
        <dbReference type="ARBA" id="ARBA00006479"/>
    </source>
</evidence>
<proteinExistence type="inferred from homology"/>
<organism evidence="2 3">
    <name type="scientific">Verminephrobacter aporrectodeae subsp. tuberculatae</name>
    <dbReference type="NCBI Taxonomy" id="1110392"/>
    <lineage>
        <taxon>Bacteria</taxon>
        <taxon>Pseudomonadati</taxon>
        <taxon>Pseudomonadota</taxon>
        <taxon>Betaproteobacteria</taxon>
        <taxon>Burkholderiales</taxon>
        <taxon>Comamonadaceae</taxon>
        <taxon>Verminephrobacter</taxon>
    </lineage>
</organism>
<dbReference type="Pfam" id="PF00480">
    <property type="entry name" value="ROK"/>
    <property type="match status" value="1"/>
</dbReference>
<reference evidence="3" key="1">
    <citation type="submission" date="2023-07" db="EMBL/GenBank/DDBJ databases">
        <title>Verminephrobacter genomes.</title>
        <authorList>
            <person name="Lund M.B."/>
        </authorList>
    </citation>
    <scope>NUCLEOTIDE SEQUENCE [LARGE SCALE GENOMIC DNA]</scope>
    <source>
        <strain evidence="3">AtM5-05</strain>
    </source>
</reference>
<dbReference type="InterPro" id="IPR049874">
    <property type="entry name" value="ROK_cs"/>
</dbReference>
<dbReference type="InterPro" id="IPR000600">
    <property type="entry name" value="ROK"/>
</dbReference>
<dbReference type="Gene3D" id="3.30.420.40">
    <property type="match status" value="2"/>
</dbReference>
<dbReference type="PROSITE" id="PS01125">
    <property type="entry name" value="ROK"/>
    <property type="match status" value="1"/>
</dbReference>
<dbReference type="PANTHER" id="PTHR18964:SF149">
    <property type="entry name" value="BIFUNCTIONAL UDP-N-ACETYLGLUCOSAMINE 2-EPIMERASE_N-ACETYLMANNOSAMINE KINASE"/>
    <property type="match status" value="1"/>
</dbReference>
<name>A0ABT3KP21_9BURK</name>
<dbReference type="Proteomes" id="UP001208935">
    <property type="component" value="Unassembled WGS sequence"/>
</dbReference>
<accession>A0ABT3KP21</accession>
<keyword evidence="3" id="KW-1185">Reference proteome</keyword>
<dbReference type="InterPro" id="IPR043129">
    <property type="entry name" value="ATPase_NBD"/>
</dbReference>
<comment type="similarity">
    <text evidence="1">Belongs to the ROK (NagC/XylR) family.</text>
</comment>
<sequence>MGGTQIRVALVNGQGAVLARTATATDAAGGPRAVVRQIRQLFAEVSRGAGPASLAGVGVCMPGPLDSEAGVVLGIPTLPGWVDIPIVAWLREALDLPVTLENDGVAAAIGEWRFGAGRGLSDFVYVTVSTGIGGGVIADGRVLRGRRRLAAHLGHMTILAQGAPCSCGNRGCWEAQASGSALGELARRLAAEVPGSDLLRHGPAVTARHVMEAARAGDALGLQLVAREAEFLGMGIVNLLHLFSPQAVVIGGGVSNGFDLLHPGIEAHVRACALPAFCAVPVVAAQLGQNSGVVGAACLVLPRSGKP</sequence>